<accession>A0ACB8BJB1</accession>
<dbReference type="EMBL" id="MU266413">
    <property type="protein sequence ID" value="KAH7924902.1"/>
    <property type="molecule type" value="Genomic_DNA"/>
</dbReference>
<dbReference type="Proteomes" id="UP000790709">
    <property type="component" value="Unassembled WGS sequence"/>
</dbReference>
<protein>
    <submittedName>
        <fullName evidence="1">Kinase-like protein</fullName>
    </submittedName>
</protein>
<reference evidence="1" key="1">
    <citation type="journal article" date="2021" name="New Phytol.">
        <title>Evolutionary innovations through gain and loss of genes in the ectomycorrhizal Boletales.</title>
        <authorList>
            <person name="Wu G."/>
            <person name="Miyauchi S."/>
            <person name="Morin E."/>
            <person name="Kuo A."/>
            <person name="Drula E."/>
            <person name="Varga T."/>
            <person name="Kohler A."/>
            <person name="Feng B."/>
            <person name="Cao Y."/>
            <person name="Lipzen A."/>
            <person name="Daum C."/>
            <person name="Hundley H."/>
            <person name="Pangilinan J."/>
            <person name="Johnson J."/>
            <person name="Barry K."/>
            <person name="LaButti K."/>
            <person name="Ng V."/>
            <person name="Ahrendt S."/>
            <person name="Min B."/>
            <person name="Choi I.G."/>
            <person name="Park H."/>
            <person name="Plett J.M."/>
            <person name="Magnuson J."/>
            <person name="Spatafora J.W."/>
            <person name="Nagy L.G."/>
            <person name="Henrissat B."/>
            <person name="Grigoriev I.V."/>
            <person name="Yang Z.L."/>
            <person name="Xu J."/>
            <person name="Martin F.M."/>
        </authorList>
    </citation>
    <scope>NUCLEOTIDE SEQUENCE</scope>
    <source>
        <strain evidence="1">KUC20120723A-06</strain>
    </source>
</reference>
<organism evidence="1 2">
    <name type="scientific">Leucogyrophana mollusca</name>
    <dbReference type="NCBI Taxonomy" id="85980"/>
    <lineage>
        <taxon>Eukaryota</taxon>
        <taxon>Fungi</taxon>
        <taxon>Dikarya</taxon>
        <taxon>Basidiomycota</taxon>
        <taxon>Agaricomycotina</taxon>
        <taxon>Agaricomycetes</taxon>
        <taxon>Agaricomycetidae</taxon>
        <taxon>Boletales</taxon>
        <taxon>Boletales incertae sedis</taxon>
        <taxon>Leucogyrophana</taxon>
    </lineage>
</organism>
<sequence length="819" mass="87310">MRHSSTAFSIPLHTGATTPLPEFSAVLKHPRAVAEAPLVKHPRAVAEAPLVKHPRALAEAPLVKHPRALAETPLPESSAVGKHPRAVPEAPLLEFSAVGKRPRALAVTPLPKSSAVVKHPRALAVTPLPESSAVVKHPYTVTDPAFKQLCAAAEAVLFRSSAAVKHPRAVAEVPLPRFSAVVNHPRAVAEAPLLEFSAVGKHPRAVAEAEAPLLESSAAVKHPRAVAEVPLPKFSAVVKHPHAVAEAPVLESPAVGKHPRALAETPVLESPAVVERPRAVAEAPLLEFSAVVNHPRAVAETEAPLPESSAVVKHPHAVAEAPLPKSSAVVGIPRAVATTPPPDSDPPKKSTFRSRVGTVMRRSSTVFNIPLRDGAATPSSDSDTASLSGLQSGKPQPQSGTPAPKASLERKRPSSSLEQIDTLTPPEEGFHQRPNTESQAQSLLDLLQELLDSFELGDIRSSLVRTIVALSKGSGLYPTRLTLRKLTLPSGLPSAGGTFGDVFASDLDGQIVAVKMMRVFGTSAAESLVKAYSKEAVLWAQLSSPYVLPFCGVYNVTEPSPRMGLVSPWMDRGTLPQYLQNSPQANRLSLMLDVALGLEYLHSFNPPVIHGDLKGVNILITADLRACVADFGLCVLAQDSNMQVTVASSSNEKGSTPWMAPELFGEGEDGQKRKTCASDIYAFGCVGYEIFSGKTPFSDLSPYKVIVAIMSNRPLPRPASAELDDVIWGLIEACRGVDLGSRPTVSEVVQELRSHPTVCDRKEPVWDRNESISWRLLYTLTSASLAAPASEGGPGDLRGSRVVYRRRDTSGQPSLEERH</sequence>
<name>A0ACB8BJB1_9AGAM</name>
<gene>
    <name evidence="1" type="ORF">BV22DRAFT_1195549</name>
</gene>
<evidence type="ECO:0000313" key="1">
    <source>
        <dbReference type="EMBL" id="KAH7924902.1"/>
    </source>
</evidence>
<comment type="caution">
    <text evidence="1">The sequence shown here is derived from an EMBL/GenBank/DDBJ whole genome shotgun (WGS) entry which is preliminary data.</text>
</comment>
<keyword evidence="2" id="KW-1185">Reference proteome</keyword>
<evidence type="ECO:0000313" key="2">
    <source>
        <dbReference type="Proteomes" id="UP000790709"/>
    </source>
</evidence>
<proteinExistence type="predicted"/>